<dbReference type="Proteomes" id="UP000028630">
    <property type="component" value="Unassembled WGS sequence"/>
</dbReference>
<dbReference type="AlphaFoldDB" id="A0A085AE35"/>
<dbReference type="InterPro" id="IPR014710">
    <property type="entry name" value="RmlC-like_jellyroll"/>
</dbReference>
<dbReference type="SUPFAM" id="SSF51206">
    <property type="entry name" value="cAMP-binding domain-like"/>
    <property type="match status" value="1"/>
</dbReference>
<gene>
    <name evidence="1" type="primary">iprA</name>
    <name evidence="3" type="ORF">GTGU_01397</name>
</gene>
<name>A0A085AE35_9ENTR</name>
<comment type="function">
    <text evidence="1">Involved in oxidative stress resistance.</text>
</comment>
<dbReference type="EMBL" id="JMTB01000051">
    <property type="protein sequence ID" value="KFC08480.1"/>
    <property type="molecule type" value="Genomic_DNA"/>
</dbReference>
<comment type="similarity">
    <text evidence="1">Belongs to the IprA family.</text>
</comment>
<evidence type="ECO:0000256" key="1">
    <source>
        <dbReference type="HAMAP-Rule" id="MF_02072"/>
    </source>
</evidence>
<evidence type="ECO:0000313" key="3">
    <source>
        <dbReference type="EMBL" id="KFC08480.1"/>
    </source>
</evidence>
<evidence type="ECO:0000313" key="4">
    <source>
        <dbReference type="Proteomes" id="UP000028630"/>
    </source>
</evidence>
<dbReference type="InterPro" id="IPR041687">
    <property type="entry name" value="HTH_46"/>
</dbReference>
<protein>
    <recommendedName>
        <fullName evidence="1">Inhibitor of hydrogen peroxide resistance</fullName>
    </recommendedName>
</protein>
<proteinExistence type="inferred from homology"/>
<feature type="DNA-binding region" description="H-T-H motif" evidence="1">
    <location>
        <begin position="179"/>
        <end position="198"/>
    </location>
</feature>
<accession>A0A085AE35</accession>
<dbReference type="Pfam" id="PF15977">
    <property type="entry name" value="HTH_46"/>
    <property type="match status" value="1"/>
</dbReference>
<evidence type="ECO:0000259" key="2">
    <source>
        <dbReference type="Pfam" id="PF15977"/>
    </source>
</evidence>
<sequence>MPVMKMAGIVVGLPDMPQLNKPLIEFDILNQYFHTHGTPFVVAEGESILPADKQANQYTIVILQGCASLIRKHNEVLLGFAQAPCVIGLAAGVITNQIDYQLTTEMQCSGYYLPAAQALELLEKYTLWREAFYWMTWQHRILEMRDNQLVGSNSYNQIRASLLIMAKWDESLRLRVGVMNYIQRRTRISRSVIAEVLAALRQGEYIRMHKGKLLSINRLPLDY</sequence>
<dbReference type="HAMAP" id="MF_02072">
    <property type="entry name" value="IprA"/>
    <property type="match status" value="1"/>
</dbReference>
<dbReference type="GO" id="GO:0006979">
    <property type="term" value="P:response to oxidative stress"/>
    <property type="evidence" value="ECO:0007669"/>
    <property type="project" value="UniProtKB-UniRule"/>
</dbReference>
<organism evidence="3 4">
    <name type="scientific">Trabulsiella guamensis ATCC 49490</name>
    <dbReference type="NCBI Taxonomy" id="1005994"/>
    <lineage>
        <taxon>Bacteria</taxon>
        <taxon>Pseudomonadati</taxon>
        <taxon>Pseudomonadota</taxon>
        <taxon>Gammaproteobacteria</taxon>
        <taxon>Enterobacterales</taxon>
        <taxon>Enterobacteriaceae</taxon>
        <taxon>Trabulsiella</taxon>
    </lineage>
</organism>
<keyword evidence="1" id="KW-0346">Stress response</keyword>
<reference evidence="4" key="1">
    <citation type="submission" date="2014-05" db="EMBL/GenBank/DDBJ databases">
        <title>ATOL: Assembling a taxonomically balanced genome-scale reconstruction of the evolutionary history of the Enterobacteriaceae.</title>
        <authorList>
            <person name="Plunkett G. III"/>
            <person name="Neeno-Eckwall E.C."/>
            <person name="Glasner J.D."/>
            <person name="Perna N.T."/>
        </authorList>
    </citation>
    <scope>NUCLEOTIDE SEQUENCE [LARGE SCALE GENOMIC DNA]</scope>
    <source>
        <strain evidence="4">ATCC 49490</strain>
    </source>
</reference>
<keyword evidence="4" id="KW-1185">Reference proteome</keyword>
<dbReference type="Gene3D" id="2.60.120.10">
    <property type="entry name" value="Jelly Rolls"/>
    <property type="match status" value="1"/>
</dbReference>
<dbReference type="InterPro" id="IPR034719">
    <property type="entry name" value="IprA"/>
</dbReference>
<feature type="domain" description="IprA winged helix-turn-helix" evidence="2">
    <location>
        <begin position="154"/>
        <end position="220"/>
    </location>
</feature>
<dbReference type="InterPro" id="IPR018490">
    <property type="entry name" value="cNMP-bd_dom_sf"/>
</dbReference>
<comment type="caution">
    <text evidence="3">The sequence shown here is derived from an EMBL/GenBank/DDBJ whole genome shotgun (WGS) entry which is preliminary data.</text>
</comment>
<dbReference type="eggNOG" id="COG0664">
    <property type="taxonomic scope" value="Bacteria"/>
</dbReference>